<dbReference type="EMBL" id="CP001736">
    <property type="protein sequence ID" value="ADB29964.1"/>
    <property type="molecule type" value="Genomic_DNA"/>
</dbReference>
<reference evidence="6 7" key="2">
    <citation type="journal article" date="2010" name="Stand. Genomic Sci.">
        <title>Complete genome sequence of Kribbella flavida type strain (IFO 14399).</title>
        <authorList>
            <person name="Pukall R."/>
            <person name="Lapidus A."/>
            <person name="Glavina Del Rio T."/>
            <person name="Copeland A."/>
            <person name="Tice H."/>
            <person name="Cheng J.-F."/>
            <person name="Lucas S."/>
            <person name="Chen F."/>
            <person name="Nolan M."/>
            <person name="LaButti K."/>
            <person name="Pati A."/>
            <person name="Ivanova N."/>
            <person name="Mavrommatis K."/>
            <person name="Mikhailova N."/>
            <person name="Pitluck S."/>
            <person name="Bruce D."/>
            <person name="Goodwin L."/>
            <person name="Land M."/>
            <person name="Hauser L."/>
            <person name="Chang Y.-J."/>
            <person name="Jeffries C.D."/>
            <person name="Chen A."/>
            <person name="Palaniappan K."/>
            <person name="Chain P."/>
            <person name="Rohde M."/>
            <person name="Goeker M."/>
            <person name="Bristow J."/>
            <person name="Eisen J.A."/>
            <person name="Markowitz V."/>
            <person name="Hugenholtz P."/>
            <person name="Kyrpides N.C."/>
            <person name="Klenk H.-P."/>
            <person name="Brettin T."/>
        </authorList>
    </citation>
    <scope>NUCLEOTIDE SEQUENCE [LARGE SCALE GENOMIC DNA]</scope>
    <source>
        <strain evidence="7">DSM 17836 / JCM 10339 / NBRC 14399</strain>
    </source>
</reference>
<dbReference type="InterPro" id="IPR036390">
    <property type="entry name" value="WH_DNA-bd_sf"/>
</dbReference>
<dbReference type="STRING" id="479435.Kfla_0859"/>
<gene>
    <name evidence="6" type="ordered locus">Kfla_0859</name>
</gene>
<dbReference type="GO" id="GO:0003700">
    <property type="term" value="F:DNA-binding transcription factor activity"/>
    <property type="evidence" value="ECO:0007669"/>
    <property type="project" value="InterPro"/>
</dbReference>
<feature type="domain" description="HTH lysR-type" evidence="5">
    <location>
        <begin position="1"/>
        <end position="58"/>
    </location>
</feature>
<dbReference type="SUPFAM" id="SSF53850">
    <property type="entry name" value="Periplasmic binding protein-like II"/>
    <property type="match status" value="2"/>
</dbReference>
<dbReference type="Pfam" id="PF00126">
    <property type="entry name" value="HTH_1"/>
    <property type="match status" value="1"/>
</dbReference>
<evidence type="ECO:0000256" key="2">
    <source>
        <dbReference type="ARBA" id="ARBA00023015"/>
    </source>
</evidence>
<dbReference type="RefSeq" id="WP_012918520.1">
    <property type="nucleotide sequence ID" value="NC_013729.1"/>
</dbReference>
<dbReference type="SUPFAM" id="SSF46785">
    <property type="entry name" value="Winged helix' DNA-binding domain"/>
    <property type="match status" value="1"/>
</dbReference>
<dbReference type="KEGG" id="kfl:Kfla_0859"/>
<dbReference type="InterPro" id="IPR036388">
    <property type="entry name" value="WH-like_DNA-bd_sf"/>
</dbReference>
<organism evidence="6 7">
    <name type="scientific">Kribbella flavida (strain DSM 17836 / JCM 10339 / NBRC 14399)</name>
    <dbReference type="NCBI Taxonomy" id="479435"/>
    <lineage>
        <taxon>Bacteria</taxon>
        <taxon>Bacillati</taxon>
        <taxon>Actinomycetota</taxon>
        <taxon>Actinomycetes</taxon>
        <taxon>Propionibacteriales</taxon>
        <taxon>Kribbellaceae</taxon>
        <taxon>Kribbella</taxon>
    </lineage>
</organism>
<protein>
    <submittedName>
        <fullName evidence="6">Transcriptional regulator, LysR family</fullName>
    </submittedName>
</protein>
<dbReference type="HOGENOM" id="CLU_039613_6_0_11"/>
<dbReference type="CDD" id="cd08423">
    <property type="entry name" value="PBP2_LTTR_like_6"/>
    <property type="match status" value="1"/>
</dbReference>
<name>D2PZW6_KRIFD</name>
<proteinExistence type="inferred from homology"/>
<comment type="similarity">
    <text evidence="1">Belongs to the LysR transcriptional regulatory family.</text>
</comment>
<dbReference type="GO" id="GO:0032993">
    <property type="term" value="C:protein-DNA complex"/>
    <property type="evidence" value="ECO:0007669"/>
    <property type="project" value="TreeGrafter"/>
</dbReference>
<dbReference type="eggNOG" id="COG0583">
    <property type="taxonomic scope" value="Bacteria"/>
</dbReference>
<accession>D2PZW6</accession>
<dbReference type="FunFam" id="1.10.10.10:FF:000001">
    <property type="entry name" value="LysR family transcriptional regulator"/>
    <property type="match status" value="1"/>
</dbReference>
<dbReference type="Pfam" id="PF03466">
    <property type="entry name" value="LysR_substrate"/>
    <property type="match status" value="2"/>
</dbReference>
<dbReference type="AlphaFoldDB" id="D2PZW6"/>
<dbReference type="PANTHER" id="PTHR30346:SF29">
    <property type="entry name" value="LYSR SUBSTRATE-BINDING"/>
    <property type="match status" value="1"/>
</dbReference>
<dbReference type="InterPro" id="IPR005119">
    <property type="entry name" value="LysR_subst-bd"/>
</dbReference>
<dbReference type="GO" id="GO:0003677">
    <property type="term" value="F:DNA binding"/>
    <property type="evidence" value="ECO:0007669"/>
    <property type="project" value="UniProtKB-KW"/>
</dbReference>
<dbReference type="PRINTS" id="PR00039">
    <property type="entry name" value="HTHLYSR"/>
</dbReference>
<dbReference type="Proteomes" id="UP000007967">
    <property type="component" value="Chromosome"/>
</dbReference>
<reference evidence="7" key="1">
    <citation type="submission" date="2009-09" db="EMBL/GenBank/DDBJ databases">
        <title>The complete genome of Kribbella flavida DSM 17836.</title>
        <authorList>
            <consortium name="US DOE Joint Genome Institute (JGI-PGF)"/>
            <person name="Lucas S."/>
            <person name="Copeland A."/>
            <person name="Lapidus A."/>
            <person name="Glavina del Rio T."/>
            <person name="Dalin E."/>
            <person name="Tice H."/>
            <person name="Bruce D."/>
            <person name="Goodwin L."/>
            <person name="Pitluck S."/>
            <person name="Kyrpides N."/>
            <person name="Mavromatis K."/>
            <person name="Ivanova N."/>
            <person name="Saunders E."/>
            <person name="Brettin T."/>
            <person name="Detter J.C."/>
            <person name="Han C."/>
            <person name="Larimer F."/>
            <person name="Land M."/>
            <person name="Hauser L."/>
            <person name="Markowitz V."/>
            <person name="Cheng J.-F."/>
            <person name="Hugenholtz P."/>
            <person name="Woyke T."/>
            <person name="Wu D."/>
            <person name="Pukall R."/>
            <person name="Klenk H.-P."/>
            <person name="Eisen J.A."/>
        </authorList>
    </citation>
    <scope>NUCLEOTIDE SEQUENCE [LARGE SCALE GENOMIC DNA]</scope>
    <source>
        <strain evidence="7">DSM 17836 / JCM 10339 / NBRC 14399</strain>
    </source>
</reference>
<dbReference type="Gene3D" id="1.10.10.10">
    <property type="entry name" value="Winged helix-like DNA-binding domain superfamily/Winged helix DNA-binding domain"/>
    <property type="match status" value="1"/>
</dbReference>
<evidence type="ECO:0000259" key="5">
    <source>
        <dbReference type="PROSITE" id="PS50931"/>
    </source>
</evidence>
<keyword evidence="3" id="KW-0238">DNA-binding</keyword>
<keyword evidence="2" id="KW-0805">Transcription regulation</keyword>
<evidence type="ECO:0000313" key="6">
    <source>
        <dbReference type="EMBL" id="ADB29964.1"/>
    </source>
</evidence>
<dbReference type="PROSITE" id="PS50931">
    <property type="entry name" value="HTH_LYSR"/>
    <property type="match status" value="1"/>
</dbReference>
<sequence length="346" mass="35950">MELTPLRAFREVCRLGSISAAAEHLGYTQSAVSRQLTTLESQLGRDLLTRHARGVVPTAAGEILLTHAIGILAQVDRAAADVAAAESWPGPLRVGAVPTASARLLPQALNVFHRVRPDARVTFAEGVTPDLVPRLVDGTIDLAVVTDQGVSPDSAPLRAGARCGSSVCGRRGLDAEHRGLGSRAARCPAECRAVGGESGDTPYPPGLPAADGLDLVKLLDDHLHVALPADHRLASEQRIDLTDLAKDSWVEDYPGAAAVLTGLCARAGFVPRIDIECGSLLGKQAFVAAGYGVMLVPGLVVPALRPDVVVRELTGSPTRTVYVATRAGDAPCGAVDGFLDALQASA</sequence>
<keyword evidence="4" id="KW-0804">Transcription</keyword>
<keyword evidence="7" id="KW-1185">Reference proteome</keyword>
<evidence type="ECO:0000256" key="1">
    <source>
        <dbReference type="ARBA" id="ARBA00009437"/>
    </source>
</evidence>
<dbReference type="Gene3D" id="3.40.190.10">
    <property type="entry name" value="Periplasmic binding protein-like II"/>
    <property type="match status" value="1"/>
</dbReference>
<dbReference type="Gene3D" id="3.40.190.290">
    <property type="match status" value="1"/>
</dbReference>
<evidence type="ECO:0000256" key="4">
    <source>
        <dbReference type="ARBA" id="ARBA00023163"/>
    </source>
</evidence>
<dbReference type="InterPro" id="IPR000847">
    <property type="entry name" value="LysR_HTH_N"/>
</dbReference>
<evidence type="ECO:0000256" key="3">
    <source>
        <dbReference type="ARBA" id="ARBA00023125"/>
    </source>
</evidence>
<dbReference type="PANTHER" id="PTHR30346">
    <property type="entry name" value="TRANSCRIPTIONAL DUAL REGULATOR HCAR-RELATED"/>
    <property type="match status" value="1"/>
</dbReference>
<evidence type="ECO:0000313" key="7">
    <source>
        <dbReference type="Proteomes" id="UP000007967"/>
    </source>
</evidence>